<dbReference type="PROSITE" id="PS51257">
    <property type="entry name" value="PROKAR_LIPOPROTEIN"/>
    <property type="match status" value="1"/>
</dbReference>
<dbReference type="GO" id="GO:0008236">
    <property type="term" value="F:serine-type peptidase activity"/>
    <property type="evidence" value="ECO:0007669"/>
    <property type="project" value="InterPro"/>
</dbReference>
<dbReference type="STRING" id="1202724.AM493_08635"/>
<dbReference type="Pfam" id="PF03572">
    <property type="entry name" value="Peptidase_S41"/>
    <property type="match status" value="1"/>
</dbReference>
<evidence type="ECO:0000259" key="2">
    <source>
        <dbReference type="SMART" id="SM00245"/>
    </source>
</evidence>
<feature type="domain" description="Tail specific protease" evidence="2">
    <location>
        <begin position="186"/>
        <end position="405"/>
    </location>
</feature>
<dbReference type="Gene3D" id="3.90.226.10">
    <property type="entry name" value="2-enoyl-CoA Hydratase, Chain A, domain 1"/>
    <property type="match status" value="1"/>
</dbReference>
<dbReference type="Proteomes" id="UP000037755">
    <property type="component" value="Unassembled WGS sequence"/>
</dbReference>
<dbReference type="AlphaFoldDB" id="A0A0M9VHZ1"/>
<dbReference type="CDD" id="cd07561">
    <property type="entry name" value="Peptidase_S41_CPP_like"/>
    <property type="match status" value="1"/>
</dbReference>
<evidence type="ECO:0000313" key="4">
    <source>
        <dbReference type="Proteomes" id="UP000037755"/>
    </source>
</evidence>
<evidence type="ECO:0000313" key="3">
    <source>
        <dbReference type="EMBL" id="KOS06096.1"/>
    </source>
</evidence>
<dbReference type="Gene3D" id="3.30.750.170">
    <property type="match status" value="1"/>
</dbReference>
<proteinExistence type="predicted"/>
<keyword evidence="4" id="KW-1185">Reference proteome</keyword>
<dbReference type="Gene3D" id="2.30.42.10">
    <property type="match status" value="1"/>
</dbReference>
<feature type="signal peptide" evidence="1">
    <location>
        <begin position="1"/>
        <end position="19"/>
    </location>
</feature>
<name>A0A0M9VHZ1_9FLAO</name>
<dbReference type="GO" id="GO:0004175">
    <property type="term" value="F:endopeptidase activity"/>
    <property type="evidence" value="ECO:0007669"/>
    <property type="project" value="TreeGrafter"/>
</dbReference>
<accession>A0A0M9VHZ1</accession>
<dbReference type="GO" id="GO:0030288">
    <property type="term" value="C:outer membrane-bounded periplasmic space"/>
    <property type="evidence" value="ECO:0007669"/>
    <property type="project" value="TreeGrafter"/>
</dbReference>
<dbReference type="PATRIC" id="fig|1202724.3.peg.1793"/>
<comment type="caution">
    <text evidence="3">The sequence shown here is derived from an EMBL/GenBank/DDBJ whole genome shotgun (WGS) entry which is preliminary data.</text>
</comment>
<dbReference type="PANTHER" id="PTHR32060:SF30">
    <property type="entry name" value="CARBOXY-TERMINAL PROCESSING PROTEASE CTPA"/>
    <property type="match status" value="1"/>
</dbReference>
<gene>
    <name evidence="3" type="ORF">AM493_08635</name>
</gene>
<dbReference type="InterPro" id="IPR029045">
    <property type="entry name" value="ClpP/crotonase-like_dom_sf"/>
</dbReference>
<feature type="chain" id="PRO_5005838958" evidence="1">
    <location>
        <begin position="20"/>
        <end position="473"/>
    </location>
</feature>
<sequence length="473" mass="52055">MKKISLYILLLLAVPAAFISCEDQDDTAVPINDFIWKGLNLYYLWQADVPALSDDHYTNQEVLNNFIQPFTPGELFESLLYQRGTVDRWSVMYSDYNVLENALQGTYKIHGAEFGLVRPSAGSNTLFGYVRYILPNSDASTKNIHRGDIFYAVNGTALTVDNYQELLSAETYTLNFADYNGTTLTPNGQEVSLTRFEYSENPIYTGSVVSQGGHNIGYLMYNGFYSGYNNALNDAFGQLKGAGVTDLVLDLRYNGGGSVQTATYLASMITGQFNGQLFAQQEWNAKLMAHLNQNDLQNLFTDNINGTAINSLNLNKVYILTTGSTASASELVINCLTPYIDVVVIGTTTTGKNVGSVTLYDSMNFSRSNRTSAHRYAMQPIVLRTINADGFGDYSAGIDPTIELPEDYTNMGELGNASEPLFAAAISDITANGRHGNFRTAQGGATLFKGAKELRQFGTEMYIDNLPQNLPLR</sequence>
<protein>
    <submittedName>
        <fullName evidence="3">Peptidase S41</fullName>
    </submittedName>
</protein>
<dbReference type="RefSeq" id="WP_054407584.1">
    <property type="nucleotide sequence ID" value="NZ_FOYA01000007.1"/>
</dbReference>
<dbReference type="GO" id="GO:0007165">
    <property type="term" value="P:signal transduction"/>
    <property type="evidence" value="ECO:0007669"/>
    <property type="project" value="TreeGrafter"/>
</dbReference>
<reference evidence="3 4" key="1">
    <citation type="submission" date="2015-08" db="EMBL/GenBank/DDBJ databases">
        <title>Whole genome sequence of Flavobacterium akiainvivens IK-1T, from decaying Wikstroemia oahuensis, an endemic Hawaiian shrub.</title>
        <authorList>
            <person name="Wan X."/>
            <person name="Hou S."/>
            <person name="Saito J."/>
            <person name="Donachie S."/>
        </authorList>
    </citation>
    <scope>NUCLEOTIDE SEQUENCE [LARGE SCALE GENOMIC DNA]</scope>
    <source>
        <strain evidence="3 4">IK-1</strain>
    </source>
</reference>
<dbReference type="SMART" id="SM00245">
    <property type="entry name" value="TSPc"/>
    <property type="match status" value="1"/>
</dbReference>
<dbReference type="OrthoDB" id="7168509at2"/>
<dbReference type="SUPFAM" id="SSF52096">
    <property type="entry name" value="ClpP/crotonase"/>
    <property type="match status" value="1"/>
</dbReference>
<dbReference type="InterPro" id="IPR036034">
    <property type="entry name" value="PDZ_sf"/>
</dbReference>
<dbReference type="InterPro" id="IPR005151">
    <property type="entry name" value="Tail-specific_protease"/>
</dbReference>
<evidence type="ECO:0000256" key="1">
    <source>
        <dbReference type="SAM" id="SignalP"/>
    </source>
</evidence>
<organism evidence="3 4">
    <name type="scientific">Flavobacterium akiainvivens</name>
    <dbReference type="NCBI Taxonomy" id="1202724"/>
    <lineage>
        <taxon>Bacteria</taxon>
        <taxon>Pseudomonadati</taxon>
        <taxon>Bacteroidota</taxon>
        <taxon>Flavobacteriia</taxon>
        <taxon>Flavobacteriales</taxon>
        <taxon>Flavobacteriaceae</taxon>
        <taxon>Flavobacterium</taxon>
    </lineage>
</organism>
<dbReference type="InterPro" id="IPR041613">
    <property type="entry name" value="Pept_S41_N"/>
</dbReference>
<dbReference type="EMBL" id="LIYD01000005">
    <property type="protein sequence ID" value="KOS06096.1"/>
    <property type="molecule type" value="Genomic_DNA"/>
</dbReference>
<dbReference type="GO" id="GO:0006508">
    <property type="term" value="P:proteolysis"/>
    <property type="evidence" value="ECO:0007669"/>
    <property type="project" value="InterPro"/>
</dbReference>
<dbReference type="PANTHER" id="PTHR32060">
    <property type="entry name" value="TAIL-SPECIFIC PROTEASE"/>
    <property type="match status" value="1"/>
</dbReference>
<keyword evidence="1" id="KW-0732">Signal</keyword>
<dbReference type="Pfam" id="PF18294">
    <property type="entry name" value="Pept_S41_N"/>
    <property type="match status" value="1"/>
</dbReference>